<accession>A0A813S7J6</accession>
<feature type="chain" id="PRO_5035597648" description="GH26 domain-containing protein" evidence="4">
    <location>
        <begin position="17"/>
        <end position="329"/>
    </location>
</feature>
<dbReference type="InterPro" id="IPR000805">
    <property type="entry name" value="Glyco_hydro_26"/>
</dbReference>
<dbReference type="Gene3D" id="3.20.20.80">
    <property type="entry name" value="Glycosidases"/>
    <property type="match status" value="1"/>
</dbReference>
<evidence type="ECO:0000259" key="5">
    <source>
        <dbReference type="PROSITE" id="PS51764"/>
    </source>
</evidence>
<gene>
    <name evidence="6" type="ORF">EDS130_LOCUS4608</name>
    <name evidence="7" type="ORF">XAT740_LOCUS10966</name>
</gene>
<evidence type="ECO:0000256" key="3">
    <source>
        <dbReference type="ARBA" id="ARBA00023295"/>
    </source>
</evidence>
<keyword evidence="3" id="KW-0326">Glycosidase</keyword>
<dbReference type="PROSITE" id="PS51764">
    <property type="entry name" value="GH26"/>
    <property type="match status" value="1"/>
</dbReference>
<comment type="similarity">
    <text evidence="1">Belongs to the glycosyl hydrolase 26 family.</text>
</comment>
<protein>
    <recommendedName>
        <fullName evidence="5">GH26 domain-containing protein</fullName>
    </recommendedName>
</protein>
<dbReference type="AlphaFoldDB" id="A0A813S7J6"/>
<name>A0A813S7J6_ADIRI</name>
<evidence type="ECO:0000313" key="7">
    <source>
        <dbReference type="EMBL" id="CAF0956818.1"/>
    </source>
</evidence>
<dbReference type="OrthoDB" id="6044285at2759"/>
<feature type="domain" description="GH26" evidence="5">
    <location>
        <begin position="26"/>
        <end position="327"/>
    </location>
</feature>
<dbReference type="EMBL" id="CAJNOJ010000012">
    <property type="protein sequence ID" value="CAF0796228.1"/>
    <property type="molecule type" value="Genomic_DNA"/>
</dbReference>
<dbReference type="GO" id="GO:0016985">
    <property type="term" value="F:mannan endo-1,4-beta-mannosidase activity"/>
    <property type="evidence" value="ECO:0007669"/>
    <property type="project" value="InterPro"/>
</dbReference>
<proteinExistence type="inferred from homology"/>
<comment type="caution">
    <text evidence="6">The sequence shown here is derived from an EMBL/GenBank/DDBJ whole genome shotgun (WGS) entry which is preliminary data.</text>
</comment>
<organism evidence="6 9">
    <name type="scientific">Adineta ricciae</name>
    <name type="common">Rotifer</name>
    <dbReference type="NCBI Taxonomy" id="249248"/>
    <lineage>
        <taxon>Eukaryota</taxon>
        <taxon>Metazoa</taxon>
        <taxon>Spiralia</taxon>
        <taxon>Gnathifera</taxon>
        <taxon>Rotifera</taxon>
        <taxon>Eurotatoria</taxon>
        <taxon>Bdelloidea</taxon>
        <taxon>Adinetida</taxon>
        <taxon>Adinetidae</taxon>
        <taxon>Adineta</taxon>
    </lineage>
</organism>
<dbReference type="PANTHER" id="PTHR40079">
    <property type="entry name" value="MANNAN ENDO-1,4-BETA-MANNOSIDASE E-RELATED"/>
    <property type="match status" value="1"/>
</dbReference>
<reference evidence="6" key="1">
    <citation type="submission" date="2021-02" db="EMBL/GenBank/DDBJ databases">
        <authorList>
            <person name="Nowell W R."/>
        </authorList>
    </citation>
    <scope>NUCLEOTIDE SEQUENCE</scope>
</reference>
<dbReference type="EMBL" id="CAJNOR010000593">
    <property type="protein sequence ID" value="CAF0956818.1"/>
    <property type="molecule type" value="Genomic_DNA"/>
</dbReference>
<dbReference type="Pfam" id="PF02156">
    <property type="entry name" value="Glyco_hydro_26"/>
    <property type="match status" value="1"/>
</dbReference>
<feature type="signal peptide" evidence="4">
    <location>
        <begin position="1"/>
        <end position="16"/>
    </location>
</feature>
<sequence>MHFYLKFLLIGIVCYAREPADKGANEKTRYILNFLDTLPTQNRYLSGQFAGWSNVTFNLIQMDQITNLTGHTPAILGCDYAAGWLHATPPQTIINYSCNKYLKDHSNANGLVTIDIHFPNPASPDGGFLKNRTNLTFTDLLDFQSETGQRWKSYLNIIADGLNELQEANVTVLFRPLHEMNGAWFWWGNQNSNDFRSVWISLFEYFSTEMNLHNLLWIYAPDQSAPNPSMFYPGDDYVDIVALDVYVDDPNSMQGYEEMVRLGKPFALGEVGPHTTDGHFDYSLWPIAIANHFNLISYFFAWDGIYSPIENRNAYQLFNSKHVINRDQL</sequence>
<dbReference type="SUPFAM" id="SSF51445">
    <property type="entry name" value="(Trans)glycosidases"/>
    <property type="match status" value="1"/>
</dbReference>
<evidence type="ECO:0000313" key="9">
    <source>
        <dbReference type="Proteomes" id="UP000663852"/>
    </source>
</evidence>
<keyword evidence="8" id="KW-1185">Reference proteome</keyword>
<dbReference type="PANTHER" id="PTHR40079:SF4">
    <property type="entry name" value="GH26 DOMAIN-CONTAINING PROTEIN-RELATED"/>
    <property type="match status" value="1"/>
</dbReference>
<evidence type="ECO:0000313" key="6">
    <source>
        <dbReference type="EMBL" id="CAF0796228.1"/>
    </source>
</evidence>
<evidence type="ECO:0000313" key="8">
    <source>
        <dbReference type="Proteomes" id="UP000663828"/>
    </source>
</evidence>
<dbReference type="GO" id="GO:0006080">
    <property type="term" value="P:substituted mannan metabolic process"/>
    <property type="evidence" value="ECO:0007669"/>
    <property type="project" value="InterPro"/>
</dbReference>
<dbReference type="PRINTS" id="PR00739">
    <property type="entry name" value="GLHYDRLASE26"/>
</dbReference>
<keyword evidence="4" id="KW-0732">Signal</keyword>
<evidence type="ECO:0000256" key="2">
    <source>
        <dbReference type="ARBA" id="ARBA00022801"/>
    </source>
</evidence>
<evidence type="ECO:0000256" key="1">
    <source>
        <dbReference type="ARBA" id="ARBA00007754"/>
    </source>
</evidence>
<dbReference type="InterPro" id="IPR017853">
    <property type="entry name" value="GH"/>
</dbReference>
<dbReference type="InterPro" id="IPR022790">
    <property type="entry name" value="GH26_dom"/>
</dbReference>
<evidence type="ECO:0000256" key="4">
    <source>
        <dbReference type="SAM" id="SignalP"/>
    </source>
</evidence>
<dbReference type="Proteomes" id="UP000663828">
    <property type="component" value="Unassembled WGS sequence"/>
</dbReference>
<keyword evidence="2" id="KW-0378">Hydrolase</keyword>
<dbReference type="Proteomes" id="UP000663852">
    <property type="component" value="Unassembled WGS sequence"/>
</dbReference>